<dbReference type="Gene3D" id="1.20.120.20">
    <property type="entry name" value="Apolipoprotein"/>
    <property type="match status" value="1"/>
</dbReference>
<feature type="transmembrane region" description="Helical" evidence="1">
    <location>
        <begin position="6"/>
        <end position="25"/>
    </location>
</feature>
<evidence type="ECO:0008006" key="4">
    <source>
        <dbReference type="Google" id="ProtNLM"/>
    </source>
</evidence>
<dbReference type="InterPro" id="IPR024623">
    <property type="entry name" value="YtxH"/>
</dbReference>
<keyword evidence="1" id="KW-1133">Transmembrane helix</keyword>
<gene>
    <name evidence="2" type="ORF">GMB86_00445</name>
</gene>
<accession>A0A6N8CKZ0</accession>
<keyword evidence="1" id="KW-0472">Membrane</keyword>
<reference evidence="2 3" key="1">
    <citation type="submission" date="2019-11" db="EMBL/GenBank/DDBJ databases">
        <title>Terrilactibacillus tamarindus sp. nov. BCM23-1 isolated from bark of Tamarindus indica.</title>
        <authorList>
            <person name="Kingkaew E."/>
            <person name="Tanasupawat S."/>
        </authorList>
    </citation>
    <scope>NUCLEOTIDE SEQUENCE [LARGE SCALE GENOMIC DNA]</scope>
    <source>
        <strain evidence="2 3">BCM23-1</strain>
    </source>
</reference>
<keyword evidence="1" id="KW-0812">Transmembrane</keyword>
<dbReference type="PANTHER" id="PTHR35792:SF3">
    <property type="entry name" value="IG HYPOTHETICAL 17707"/>
    <property type="match status" value="1"/>
</dbReference>
<evidence type="ECO:0000313" key="2">
    <source>
        <dbReference type="EMBL" id="MTT30482.1"/>
    </source>
</evidence>
<keyword evidence="3" id="KW-1185">Reference proteome</keyword>
<dbReference type="PANTHER" id="PTHR35792">
    <property type="entry name" value="GENERAL STRESS PROTEIN"/>
    <property type="match status" value="1"/>
</dbReference>
<dbReference type="RefSeq" id="WP_155215709.1">
    <property type="nucleotide sequence ID" value="NZ_WNHB01000001.1"/>
</dbReference>
<dbReference type="Pfam" id="PF12732">
    <property type="entry name" value="YtxH"/>
    <property type="match status" value="1"/>
</dbReference>
<dbReference type="OrthoDB" id="2989636at2"/>
<name>A0A6N8CKZ0_9BACI</name>
<evidence type="ECO:0000256" key="1">
    <source>
        <dbReference type="SAM" id="Phobius"/>
    </source>
</evidence>
<protein>
    <recommendedName>
        <fullName evidence="4">YtxH domain-containing protein</fullName>
    </recommendedName>
</protein>
<sequence>MGKFSSYLLGFSIGGIVGGVTVLLTTPKKGSDLRQDLKTNIQEPIKDVKTSIVQVKDQVQQLTQESIPTIKSTVKDVSELVSTWKADVQPHLVKLKEAIGQFDIPKIPHKKD</sequence>
<evidence type="ECO:0000313" key="3">
    <source>
        <dbReference type="Proteomes" id="UP000440978"/>
    </source>
</evidence>
<dbReference type="Proteomes" id="UP000440978">
    <property type="component" value="Unassembled WGS sequence"/>
</dbReference>
<dbReference type="InterPro" id="IPR052928">
    <property type="entry name" value="Desiccation-related_membrane"/>
</dbReference>
<dbReference type="AlphaFoldDB" id="A0A6N8CKZ0"/>
<organism evidence="2 3">
    <name type="scientific">Terrilactibacillus tamarindi</name>
    <dbReference type="NCBI Taxonomy" id="2599694"/>
    <lineage>
        <taxon>Bacteria</taxon>
        <taxon>Bacillati</taxon>
        <taxon>Bacillota</taxon>
        <taxon>Bacilli</taxon>
        <taxon>Bacillales</taxon>
        <taxon>Bacillaceae</taxon>
        <taxon>Terrilactibacillus</taxon>
    </lineage>
</organism>
<comment type="caution">
    <text evidence="2">The sequence shown here is derived from an EMBL/GenBank/DDBJ whole genome shotgun (WGS) entry which is preliminary data.</text>
</comment>
<dbReference type="EMBL" id="WNHB01000001">
    <property type="protein sequence ID" value="MTT30482.1"/>
    <property type="molecule type" value="Genomic_DNA"/>
</dbReference>
<proteinExistence type="predicted"/>